<keyword evidence="1" id="KW-0472">Membrane</keyword>
<feature type="transmembrane region" description="Helical" evidence="1">
    <location>
        <begin position="129"/>
        <end position="151"/>
    </location>
</feature>
<organism evidence="2">
    <name type="scientific">Oryza glumipatula</name>
    <dbReference type="NCBI Taxonomy" id="40148"/>
    <lineage>
        <taxon>Eukaryota</taxon>
        <taxon>Viridiplantae</taxon>
        <taxon>Streptophyta</taxon>
        <taxon>Embryophyta</taxon>
        <taxon>Tracheophyta</taxon>
        <taxon>Spermatophyta</taxon>
        <taxon>Magnoliopsida</taxon>
        <taxon>Liliopsida</taxon>
        <taxon>Poales</taxon>
        <taxon>Poaceae</taxon>
        <taxon>BOP clade</taxon>
        <taxon>Oryzoideae</taxon>
        <taxon>Oryzeae</taxon>
        <taxon>Oryzinae</taxon>
        <taxon>Oryza</taxon>
    </lineage>
</organism>
<proteinExistence type="predicted"/>
<evidence type="ECO:0000256" key="1">
    <source>
        <dbReference type="SAM" id="Phobius"/>
    </source>
</evidence>
<name>A0A0E0BKW2_9ORYZ</name>
<evidence type="ECO:0000313" key="2">
    <source>
        <dbReference type="EnsemblPlants" id="OGLUM11G18280.1"/>
    </source>
</evidence>
<protein>
    <submittedName>
        <fullName evidence="2">Uncharacterized protein</fullName>
    </submittedName>
</protein>
<keyword evidence="3" id="KW-1185">Reference proteome</keyword>
<accession>A0A0E0BKW2</accession>
<dbReference type="HOGENOM" id="CLU_1663477_0_0_1"/>
<reference evidence="2" key="2">
    <citation type="submission" date="2018-05" db="EMBL/GenBank/DDBJ databases">
        <title>OgluRS3 (Oryza glumaepatula Reference Sequence Version 3).</title>
        <authorList>
            <person name="Zhang J."/>
            <person name="Kudrna D."/>
            <person name="Lee S."/>
            <person name="Talag J."/>
            <person name="Welchert J."/>
            <person name="Wing R.A."/>
        </authorList>
    </citation>
    <scope>NUCLEOTIDE SEQUENCE [LARGE SCALE GENOMIC DNA]</scope>
</reference>
<keyword evidence="1" id="KW-1133">Transmembrane helix</keyword>
<sequence>MLAQLMAAAAAATRCARVAELAPPGLGNSGASKGCSAAGPGGSTTAMAARGLRTAVTSRAAGDGRQQRCRWQPWLWLEAAAATPMVAAAVADGPEAEVLELVAAGAISSVFLCWSSGGRSRLAAAGSDASLLLGCVLALSMCGWWYIFFLFPGYDSPGL</sequence>
<dbReference type="EnsemblPlants" id="OGLUM11G18280.1">
    <property type="protein sequence ID" value="OGLUM11G18280.1"/>
    <property type="gene ID" value="OGLUM11G18280"/>
</dbReference>
<evidence type="ECO:0000313" key="3">
    <source>
        <dbReference type="Proteomes" id="UP000026961"/>
    </source>
</evidence>
<dbReference type="Gramene" id="OGLUM11G18280.1">
    <property type="protein sequence ID" value="OGLUM11G18280.1"/>
    <property type="gene ID" value="OGLUM11G18280"/>
</dbReference>
<reference evidence="2" key="1">
    <citation type="submission" date="2015-04" db="UniProtKB">
        <authorList>
            <consortium name="EnsemblPlants"/>
        </authorList>
    </citation>
    <scope>IDENTIFICATION</scope>
</reference>
<dbReference type="Proteomes" id="UP000026961">
    <property type="component" value="Chromosome 11"/>
</dbReference>
<dbReference type="AlphaFoldDB" id="A0A0E0BKW2"/>
<keyword evidence="1" id="KW-0812">Transmembrane</keyword>